<evidence type="ECO:0000313" key="7">
    <source>
        <dbReference type="EMBL" id="VDI32740.1"/>
    </source>
</evidence>
<keyword evidence="9" id="KW-1185">Reference proteome</keyword>
<evidence type="ECO:0000256" key="2">
    <source>
        <dbReference type="ARBA" id="ARBA00006843"/>
    </source>
</evidence>
<dbReference type="InterPro" id="IPR007593">
    <property type="entry name" value="CD225/Dispanin_fam"/>
</dbReference>
<comment type="caution">
    <text evidence="8">The sequence shown here is derived from an EMBL/GenBank/DDBJ whole genome shotgun (WGS) entry which is preliminary data.</text>
</comment>
<evidence type="ECO:0000256" key="5">
    <source>
        <dbReference type="ARBA" id="ARBA00023136"/>
    </source>
</evidence>
<reference evidence="8" key="1">
    <citation type="submission" date="2018-11" db="EMBL/GenBank/DDBJ databases">
        <authorList>
            <person name="Alioto T."/>
            <person name="Alioto T."/>
        </authorList>
    </citation>
    <scope>NUCLEOTIDE SEQUENCE</scope>
</reference>
<feature type="transmembrane region" description="Helical" evidence="6">
    <location>
        <begin position="27"/>
        <end position="50"/>
    </location>
</feature>
<evidence type="ECO:0000256" key="6">
    <source>
        <dbReference type="SAM" id="Phobius"/>
    </source>
</evidence>
<comment type="similarity">
    <text evidence="2">Belongs to the CD225/Dispanin family.</text>
</comment>
<proteinExistence type="inferred from homology"/>
<protein>
    <submittedName>
        <fullName evidence="8">Uncharacterized protein</fullName>
    </submittedName>
</protein>
<dbReference type="OrthoDB" id="6147765at2759"/>
<name>A0A8B6EF41_MYTGA</name>
<evidence type="ECO:0000313" key="9">
    <source>
        <dbReference type="Proteomes" id="UP000596742"/>
    </source>
</evidence>
<keyword evidence="4 6" id="KW-1133">Transmembrane helix</keyword>
<dbReference type="AlphaFoldDB" id="A0A8B6EF41"/>
<evidence type="ECO:0000313" key="8">
    <source>
        <dbReference type="EMBL" id="VDI32780.1"/>
    </source>
</evidence>
<organism evidence="8 9">
    <name type="scientific">Mytilus galloprovincialis</name>
    <name type="common">Mediterranean mussel</name>
    <dbReference type="NCBI Taxonomy" id="29158"/>
    <lineage>
        <taxon>Eukaryota</taxon>
        <taxon>Metazoa</taxon>
        <taxon>Spiralia</taxon>
        <taxon>Lophotrochozoa</taxon>
        <taxon>Mollusca</taxon>
        <taxon>Bivalvia</taxon>
        <taxon>Autobranchia</taxon>
        <taxon>Pteriomorphia</taxon>
        <taxon>Mytilida</taxon>
        <taxon>Mytiloidea</taxon>
        <taxon>Mytilidae</taxon>
        <taxon>Mytilinae</taxon>
        <taxon>Mytilus</taxon>
    </lineage>
</organism>
<dbReference type="PANTHER" id="PTHR14948">
    <property type="entry name" value="NG5"/>
    <property type="match status" value="1"/>
</dbReference>
<keyword evidence="5 6" id="KW-0472">Membrane</keyword>
<evidence type="ECO:0000256" key="4">
    <source>
        <dbReference type="ARBA" id="ARBA00022989"/>
    </source>
</evidence>
<keyword evidence="3 6" id="KW-0812">Transmembrane</keyword>
<comment type="subcellular location">
    <subcellularLocation>
        <location evidence="1">Membrane</location>
    </subcellularLocation>
</comment>
<dbReference type="GO" id="GO:0016020">
    <property type="term" value="C:membrane"/>
    <property type="evidence" value="ECO:0007669"/>
    <property type="project" value="UniProtKB-SubCell"/>
</dbReference>
<dbReference type="Proteomes" id="UP000596742">
    <property type="component" value="Unassembled WGS sequence"/>
</dbReference>
<evidence type="ECO:0000256" key="1">
    <source>
        <dbReference type="ARBA" id="ARBA00004370"/>
    </source>
</evidence>
<dbReference type="PANTHER" id="PTHR14948:SF25">
    <property type="entry name" value="DUF4190 DOMAIN-CONTAINING PROTEIN"/>
    <property type="match status" value="1"/>
</dbReference>
<dbReference type="EMBL" id="UYJE01004948">
    <property type="protein sequence ID" value="VDI32740.1"/>
    <property type="molecule type" value="Genomic_DNA"/>
</dbReference>
<sequence length="96" mass="10321">MQDNRVHVTPTNVVVQTRESDTRPFDWTVPAFCVCCCCCWPLGVIAMVYASDANTAADHGDFEKAHKSATIAGVLTLASFLCGVGAIVALVVIYRT</sequence>
<evidence type="ECO:0000256" key="3">
    <source>
        <dbReference type="ARBA" id="ARBA00022692"/>
    </source>
</evidence>
<feature type="transmembrane region" description="Helical" evidence="6">
    <location>
        <begin position="71"/>
        <end position="94"/>
    </location>
</feature>
<dbReference type="Pfam" id="PF04505">
    <property type="entry name" value="CD225"/>
    <property type="match status" value="1"/>
</dbReference>
<dbReference type="EMBL" id="UYJE01004957">
    <property type="protein sequence ID" value="VDI32780.1"/>
    <property type="molecule type" value="Genomic_DNA"/>
</dbReference>
<accession>A0A8B6EF41</accession>
<gene>
    <name evidence="8" type="ORF">MGAL_10B056147</name>
    <name evidence="7" type="ORF">MGAL_10B068311</name>
</gene>
<dbReference type="InterPro" id="IPR051423">
    <property type="entry name" value="CD225/Dispanin"/>
</dbReference>